<dbReference type="OrthoDB" id="2820488at2759"/>
<evidence type="ECO:0000313" key="2">
    <source>
        <dbReference type="Proteomes" id="UP000651452"/>
    </source>
</evidence>
<protein>
    <recommendedName>
        <fullName evidence="3">SnoaL-like domain-containing protein</fullName>
    </recommendedName>
</protein>
<keyword evidence="2" id="KW-1185">Reference proteome</keyword>
<comment type="caution">
    <text evidence="1">The sequence shown here is derived from an EMBL/GenBank/DDBJ whole genome shotgun (WGS) entry which is preliminary data.</text>
</comment>
<evidence type="ECO:0008006" key="3">
    <source>
        <dbReference type="Google" id="ProtNLM"/>
    </source>
</evidence>
<proteinExistence type="predicted"/>
<accession>A0A8H7MMN4</accession>
<organism evidence="1 2">
    <name type="scientific">Ascochyta lentis</name>
    <dbReference type="NCBI Taxonomy" id="205686"/>
    <lineage>
        <taxon>Eukaryota</taxon>
        <taxon>Fungi</taxon>
        <taxon>Dikarya</taxon>
        <taxon>Ascomycota</taxon>
        <taxon>Pezizomycotina</taxon>
        <taxon>Dothideomycetes</taxon>
        <taxon>Pleosporomycetidae</taxon>
        <taxon>Pleosporales</taxon>
        <taxon>Pleosporineae</taxon>
        <taxon>Didymellaceae</taxon>
        <taxon>Ascochyta</taxon>
    </lineage>
</organism>
<evidence type="ECO:0000313" key="1">
    <source>
        <dbReference type="EMBL" id="KAF9701095.1"/>
    </source>
</evidence>
<dbReference type="Gene3D" id="3.10.450.50">
    <property type="match status" value="1"/>
</dbReference>
<dbReference type="Proteomes" id="UP000651452">
    <property type="component" value="Unassembled WGS sequence"/>
</dbReference>
<dbReference type="AlphaFoldDB" id="A0A8H7MMN4"/>
<gene>
    <name evidence="1" type="ORF">EKO04_000967</name>
</gene>
<reference evidence="1" key="1">
    <citation type="submission" date="2018-12" db="EMBL/GenBank/DDBJ databases">
        <authorList>
            <person name="Syme R.A."/>
            <person name="Farfan-Caceres L."/>
            <person name="Lichtenzveig J."/>
        </authorList>
    </citation>
    <scope>NUCLEOTIDE SEQUENCE</scope>
    <source>
        <strain evidence="1">Al4</strain>
    </source>
</reference>
<reference evidence="1" key="2">
    <citation type="submission" date="2020-09" db="EMBL/GenBank/DDBJ databases">
        <title>Reference genome assembly for Australian Ascochyta lentis isolate Al4.</title>
        <authorList>
            <person name="Lee R.C."/>
            <person name="Farfan-Caceres L.M."/>
            <person name="Debler J.W."/>
            <person name="Williams A.H."/>
            <person name="Henares B.M."/>
        </authorList>
    </citation>
    <scope>NUCLEOTIDE SEQUENCE</scope>
    <source>
        <strain evidence="1">Al4</strain>
    </source>
</reference>
<name>A0A8H7MMN4_9PLEO</name>
<sequence>MPTDLTKIRADAAATYNSISNLHTHNADQTAAATKLIELFLLAFKYYDFDEVRKLSAKDYKKHDQTVEGGPESITDFAKRVRAEEIKDGCGLDEPGELGMEYKRIFVDGEYVIPHMHITTRSGQPDLQAIEPMLYKDGLSHEHWTCLQPMPD</sequence>
<dbReference type="EMBL" id="RZGK01000002">
    <property type="protein sequence ID" value="KAF9701095.1"/>
    <property type="molecule type" value="Genomic_DNA"/>
</dbReference>